<evidence type="ECO:0000256" key="1">
    <source>
        <dbReference type="ARBA" id="ARBA00006525"/>
    </source>
</evidence>
<dbReference type="InterPro" id="IPR003488">
    <property type="entry name" value="DprA"/>
</dbReference>
<accession>A0A9X3SS53</accession>
<keyword evidence="4" id="KW-1185">Reference proteome</keyword>
<dbReference type="AlphaFoldDB" id="A0A9X3SS53"/>
<proteinExistence type="inferred from homology"/>
<evidence type="ECO:0000313" key="3">
    <source>
        <dbReference type="EMBL" id="MDA1362066.1"/>
    </source>
</evidence>
<sequence length="387" mass="41811">MTNLPDDPRLALMLLSSIVEPGDADLDDLLGEIGPIEVVKRLWEGEVPERLQRITSATVSCTHDPAARAADIASATKESGARVLIPGDPDWPDQLRDLMLVCDADEPHVRPPRCLWVRGEQSLARLCSRSVSIVGARAASEYGQHLADDLAAELTDAGWTIVSGGAFGIDRAAHLGALARDGATVSVLACGVELPYPKGNHSMFNLIAERGLIVSEWPPGTTVMKHRFLTRNRVIAALTAGTVVIEAAHRSGARNTARYAAELGRVLMFTPGPVTSSMSAGVHQLAREPWEARLVTRAEEVIEDLTGIGGPLATPPPPQRRPFDRLTEIEARLVESLPRGYVVETARLAAAAGVPTETAAETLERLLRTGWVDRIDNRWRLSRGDHS</sequence>
<gene>
    <name evidence="3" type="primary">dprA</name>
    <name evidence="3" type="ORF">O1R50_20740</name>
</gene>
<dbReference type="Proteomes" id="UP001146067">
    <property type="component" value="Unassembled WGS sequence"/>
</dbReference>
<dbReference type="PANTHER" id="PTHR43022">
    <property type="entry name" value="PROTEIN SMF"/>
    <property type="match status" value="1"/>
</dbReference>
<protein>
    <submittedName>
        <fullName evidence="3">DNA-processing protein DprA</fullName>
    </submittedName>
</protein>
<comment type="caution">
    <text evidence="3">The sequence shown here is derived from an EMBL/GenBank/DDBJ whole genome shotgun (WGS) entry which is preliminary data.</text>
</comment>
<evidence type="ECO:0000313" key="4">
    <source>
        <dbReference type="Proteomes" id="UP001146067"/>
    </source>
</evidence>
<dbReference type="SUPFAM" id="SSF102405">
    <property type="entry name" value="MCP/YpsA-like"/>
    <property type="match status" value="1"/>
</dbReference>
<dbReference type="Pfam" id="PF02481">
    <property type="entry name" value="DNA_processg_A"/>
    <property type="match status" value="1"/>
</dbReference>
<evidence type="ECO:0000259" key="2">
    <source>
        <dbReference type="Pfam" id="PF02481"/>
    </source>
</evidence>
<dbReference type="Gene3D" id="3.40.50.450">
    <property type="match status" value="1"/>
</dbReference>
<reference evidence="3" key="1">
    <citation type="submission" date="2022-12" db="EMBL/GenBank/DDBJ databases">
        <title>Gycomyces niveus sp.nov.,a novel actinomycete isolated from soil in Shouguan.</title>
        <authorList>
            <person name="Yang X."/>
        </authorList>
    </citation>
    <scope>NUCLEOTIDE SEQUENCE</scope>
    <source>
        <strain evidence="3">NEAU-A15</strain>
    </source>
</reference>
<dbReference type="GO" id="GO:0009294">
    <property type="term" value="P:DNA-mediated transformation"/>
    <property type="evidence" value="ECO:0007669"/>
    <property type="project" value="InterPro"/>
</dbReference>
<dbReference type="EMBL" id="JAPZVP010000019">
    <property type="protein sequence ID" value="MDA1362066.1"/>
    <property type="molecule type" value="Genomic_DNA"/>
</dbReference>
<feature type="domain" description="Smf/DprA SLOG" evidence="2">
    <location>
        <begin position="83"/>
        <end position="305"/>
    </location>
</feature>
<comment type="similarity">
    <text evidence="1">Belongs to the DprA/Smf family.</text>
</comment>
<organism evidence="3 4">
    <name type="scientific">Glycomyces luteolus</name>
    <dbReference type="NCBI Taxonomy" id="2670330"/>
    <lineage>
        <taxon>Bacteria</taxon>
        <taxon>Bacillati</taxon>
        <taxon>Actinomycetota</taxon>
        <taxon>Actinomycetes</taxon>
        <taxon>Glycomycetales</taxon>
        <taxon>Glycomycetaceae</taxon>
        <taxon>Glycomyces</taxon>
    </lineage>
</organism>
<dbReference type="RefSeq" id="WP_270112107.1">
    <property type="nucleotide sequence ID" value="NZ_JAPZVP010000019.1"/>
</dbReference>
<dbReference type="InterPro" id="IPR057666">
    <property type="entry name" value="DrpA_SLOG"/>
</dbReference>
<dbReference type="NCBIfam" id="TIGR00732">
    <property type="entry name" value="dprA"/>
    <property type="match status" value="1"/>
</dbReference>
<name>A0A9X3SS53_9ACTN</name>
<dbReference type="PANTHER" id="PTHR43022:SF1">
    <property type="entry name" value="PROTEIN SMF"/>
    <property type="match status" value="1"/>
</dbReference>